<feature type="signal peptide" evidence="2">
    <location>
        <begin position="1"/>
        <end position="50"/>
    </location>
</feature>
<dbReference type="Proteomes" id="UP000887572">
    <property type="component" value="Unplaced"/>
</dbReference>
<keyword evidence="3" id="KW-1185">Reference proteome</keyword>
<feature type="region of interest" description="Disordered" evidence="1">
    <location>
        <begin position="101"/>
        <end position="124"/>
    </location>
</feature>
<sequence>MGKLFIHYRQSVETLIKRGKCPLLCKMLNRAQLICALLLSQLVLVPLASGHPVPDNKQQTEAVVVKKRSPGLWKKVAVGAAIGVGGALLYHAYKNSKSGQTTAAPAAAADDGGTDEQPANLRRG</sequence>
<protein>
    <submittedName>
        <fullName evidence="4">Uncharacterized protein</fullName>
    </submittedName>
</protein>
<evidence type="ECO:0000313" key="3">
    <source>
        <dbReference type="Proteomes" id="UP000887572"/>
    </source>
</evidence>
<keyword evidence="2" id="KW-0732">Signal</keyword>
<evidence type="ECO:0000256" key="2">
    <source>
        <dbReference type="SAM" id="SignalP"/>
    </source>
</evidence>
<proteinExistence type="predicted"/>
<accession>A0A914HHS9</accession>
<feature type="chain" id="PRO_5037368372" evidence="2">
    <location>
        <begin position="51"/>
        <end position="124"/>
    </location>
</feature>
<reference evidence="4" key="1">
    <citation type="submission" date="2022-11" db="UniProtKB">
        <authorList>
            <consortium name="WormBaseParasite"/>
        </authorList>
    </citation>
    <scope>IDENTIFICATION</scope>
</reference>
<feature type="compositionally biased region" description="Low complexity" evidence="1">
    <location>
        <begin position="101"/>
        <end position="111"/>
    </location>
</feature>
<name>A0A914HHS9_GLORO</name>
<organism evidence="3 4">
    <name type="scientific">Globodera rostochiensis</name>
    <name type="common">Golden nematode worm</name>
    <name type="synonym">Heterodera rostochiensis</name>
    <dbReference type="NCBI Taxonomy" id="31243"/>
    <lineage>
        <taxon>Eukaryota</taxon>
        <taxon>Metazoa</taxon>
        <taxon>Ecdysozoa</taxon>
        <taxon>Nematoda</taxon>
        <taxon>Chromadorea</taxon>
        <taxon>Rhabditida</taxon>
        <taxon>Tylenchina</taxon>
        <taxon>Tylenchomorpha</taxon>
        <taxon>Tylenchoidea</taxon>
        <taxon>Heteroderidae</taxon>
        <taxon>Heteroderinae</taxon>
        <taxon>Globodera</taxon>
    </lineage>
</organism>
<dbReference type="AlphaFoldDB" id="A0A914HHS9"/>
<evidence type="ECO:0000313" key="4">
    <source>
        <dbReference type="WBParaSite" id="Gr19_v10_g17067.t1"/>
    </source>
</evidence>
<evidence type="ECO:0000256" key="1">
    <source>
        <dbReference type="SAM" id="MobiDB-lite"/>
    </source>
</evidence>
<dbReference type="WBParaSite" id="Gr19_v10_g17067.t1">
    <property type="protein sequence ID" value="Gr19_v10_g17067.t1"/>
    <property type="gene ID" value="Gr19_v10_g17067"/>
</dbReference>